<feature type="transmembrane region" description="Helical" evidence="6">
    <location>
        <begin position="135"/>
        <end position="158"/>
    </location>
</feature>
<evidence type="ECO:0000256" key="1">
    <source>
        <dbReference type="ARBA" id="ARBA00004141"/>
    </source>
</evidence>
<feature type="transmembrane region" description="Helical" evidence="6">
    <location>
        <begin position="396"/>
        <end position="417"/>
    </location>
</feature>
<evidence type="ECO:0000256" key="5">
    <source>
        <dbReference type="ARBA" id="ARBA00023136"/>
    </source>
</evidence>
<dbReference type="PANTHER" id="PTHR43791:SF53">
    <property type="entry name" value="MAJOR FACILITATOR SUPERFAMILY (MFS) PROFILE DOMAIN-CONTAINING PROTEIN"/>
    <property type="match status" value="1"/>
</dbReference>
<dbReference type="EMBL" id="JAVRRD010000046">
    <property type="protein sequence ID" value="KAK5044619.1"/>
    <property type="molecule type" value="Genomic_DNA"/>
</dbReference>
<reference evidence="8 9" key="1">
    <citation type="submission" date="2023-08" db="EMBL/GenBank/DDBJ databases">
        <title>Black Yeasts Isolated from many extreme environments.</title>
        <authorList>
            <person name="Coleine C."/>
            <person name="Stajich J.E."/>
            <person name="Selbmann L."/>
        </authorList>
    </citation>
    <scope>NUCLEOTIDE SEQUENCE [LARGE SCALE GENOMIC DNA]</scope>
    <source>
        <strain evidence="8 9">CCFEE 5792</strain>
    </source>
</reference>
<feature type="transmembrane region" description="Helical" evidence="6">
    <location>
        <begin position="170"/>
        <end position="194"/>
    </location>
</feature>
<sequence>MTGSYHEETDKDLATIAHINAVYQPDPIDPASEARVRRKLDWRLMPILTLIYLFAFIDRSNAGNARVLGMGKDLALDGYRFNIGLSGFYVTYILLEVPANILCKKVGPKIWIPFLALSFGIITTCMSTMQNYHGFLAARICLGIFEAGIMPGITYTLSCFYCRHELVSRVGLYASVASLSGAFGGLLASGLTKIPQWGMIHTWRNIFFFEGLISIALGVVGFLILPSSPETASFLSEEERQVAVARIRRDLKSQKVEDLSMRYVMRALNLNTILISLASFCSLLTMNSMALFVPSLLTAMGYSGIHSQLLSVPPYAWAACVCVCVTLLSDKTRRRGVWILLVMPCTAVGFIILLTVKTVGVRYFALFLCLTGAFTASPMFVAWVVDNSAGHTTRAIVAGTVVGFGNIGGILATWTYTLPDAPRYIRGHALNLGFACLCLIIVAAAILNLKRENDIKARGGRDERVHGLSEEEVADLGHLHPEFKFTL</sequence>
<feature type="transmembrane region" description="Helical" evidence="6">
    <location>
        <begin position="42"/>
        <end position="59"/>
    </location>
</feature>
<dbReference type="PROSITE" id="PS50850">
    <property type="entry name" value="MFS"/>
    <property type="match status" value="1"/>
</dbReference>
<evidence type="ECO:0000256" key="4">
    <source>
        <dbReference type="ARBA" id="ARBA00022989"/>
    </source>
</evidence>
<dbReference type="GeneID" id="89978789"/>
<dbReference type="FunFam" id="1.20.1250.20:FF:000034">
    <property type="entry name" value="MFS general substrate transporter"/>
    <property type="match status" value="1"/>
</dbReference>
<protein>
    <recommendedName>
        <fullName evidence="7">Major facilitator superfamily (MFS) profile domain-containing protein</fullName>
    </recommendedName>
</protein>
<feature type="transmembrane region" description="Helical" evidence="6">
    <location>
        <begin position="110"/>
        <end position="129"/>
    </location>
</feature>
<gene>
    <name evidence="8" type="ORF">LTR84_010633</name>
</gene>
<evidence type="ECO:0000313" key="9">
    <source>
        <dbReference type="Proteomes" id="UP001358417"/>
    </source>
</evidence>
<dbReference type="SUPFAM" id="SSF103473">
    <property type="entry name" value="MFS general substrate transporter"/>
    <property type="match status" value="1"/>
</dbReference>
<feature type="domain" description="Major facilitator superfamily (MFS) profile" evidence="7">
    <location>
        <begin position="44"/>
        <end position="453"/>
    </location>
</feature>
<comment type="caution">
    <text evidence="8">The sequence shown here is derived from an EMBL/GenBank/DDBJ whole genome shotgun (WGS) entry which is preliminary data.</text>
</comment>
<keyword evidence="5 6" id="KW-0472">Membrane</keyword>
<dbReference type="FunFam" id="1.20.1250.20:FF:000013">
    <property type="entry name" value="MFS general substrate transporter"/>
    <property type="match status" value="1"/>
</dbReference>
<dbReference type="GO" id="GO:0016020">
    <property type="term" value="C:membrane"/>
    <property type="evidence" value="ECO:0007669"/>
    <property type="project" value="UniProtKB-SubCell"/>
</dbReference>
<name>A0AAV9MT97_9EURO</name>
<proteinExistence type="predicted"/>
<feature type="transmembrane region" description="Helical" evidence="6">
    <location>
        <begin position="206"/>
        <end position="225"/>
    </location>
</feature>
<feature type="transmembrane region" description="Helical" evidence="6">
    <location>
        <begin position="270"/>
        <end position="292"/>
    </location>
</feature>
<dbReference type="InterPro" id="IPR011701">
    <property type="entry name" value="MFS"/>
</dbReference>
<dbReference type="InterPro" id="IPR036259">
    <property type="entry name" value="MFS_trans_sf"/>
</dbReference>
<dbReference type="AlphaFoldDB" id="A0AAV9MT97"/>
<feature type="transmembrane region" description="Helical" evidence="6">
    <location>
        <begin position="362"/>
        <end position="384"/>
    </location>
</feature>
<dbReference type="RefSeq" id="XP_064700275.1">
    <property type="nucleotide sequence ID" value="XM_064854168.1"/>
</dbReference>
<evidence type="ECO:0000259" key="7">
    <source>
        <dbReference type="PROSITE" id="PS50850"/>
    </source>
</evidence>
<evidence type="ECO:0000256" key="3">
    <source>
        <dbReference type="ARBA" id="ARBA00022692"/>
    </source>
</evidence>
<evidence type="ECO:0000256" key="6">
    <source>
        <dbReference type="SAM" id="Phobius"/>
    </source>
</evidence>
<dbReference type="Pfam" id="PF07690">
    <property type="entry name" value="MFS_1"/>
    <property type="match status" value="1"/>
</dbReference>
<dbReference type="GO" id="GO:0022857">
    <property type="term" value="F:transmembrane transporter activity"/>
    <property type="evidence" value="ECO:0007669"/>
    <property type="project" value="InterPro"/>
</dbReference>
<dbReference type="Proteomes" id="UP001358417">
    <property type="component" value="Unassembled WGS sequence"/>
</dbReference>
<dbReference type="InterPro" id="IPR020846">
    <property type="entry name" value="MFS_dom"/>
</dbReference>
<organism evidence="8 9">
    <name type="scientific">Exophiala bonariae</name>
    <dbReference type="NCBI Taxonomy" id="1690606"/>
    <lineage>
        <taxon>Eukaryota</taxon>
        <taxon>Fungi</taxon>
        <taxon>Dikarya</taxon>
        <taxon>Ascomycota</taxon>
        <taxon>Pezizomycotina</taxon>
        <taxon>Eurotiomycetes</taxon>
        <taxon>Chaetothyriomycetidae</taxon>
        <taxon>Chaetothyriales</taxon>
        <taxon>Herpotrichiellaceae</taxon>
        <taxon>Exophiala</taxon>
    </lineage>
</organism>
<comment type="subcellular location">
    <subcellularLocation>
        <location evidence="1">Membrane</location>
        <topology evidence="1">Multi-pass membrane protein</topology>
    </subcellularLocation>
</comment>
<evidence type="ECO:0000313" key="8">
    <source>
        <dbReference type="EMBL" id="KAK5044619.1"/>
    </source>
</evidence>
<feature type="transmembrane region" description="Helical" evidence="6">
    <location>
        <begin position="429"/>
        <end position="449"/>
    </location>
</feature>
<accession>A0AAV9MT97</accession>
<keyword evidence="4 6" id="KW-1133">Transmembrane helix</keyword>
<dbReference type="Gene3D" id="1.20.1250.20">
    <property type="entry name" value="MFS general substrate transporter like domains"/>
    <property type="match status" value="2"/>
</dbReference>
<keyword evidence="2" id="KW-0813">Transport</keyword>
<feature type="transmembrane region" description="Helical" evidence="6">
    <location>
        <begin position="312"/>
        <end position="329"/>
    </location>
</feature>
<feature type="transmembrane region" description="Helical" evidence="6">
    <location>
        <begin position="336"/>
        <end position="356"/>
    </location>
</feature>
<dbReference type="PANTHER" id="PTHR43791">
    <property type="entry name" value="PERMEASE-RELATED"/>
    <property type="match status" value="1"/>
</dbReference>
<keyword evidence="9" id="KW-1185">Reference proteome</keyword>
<feature type="transmembrane region" description="Helical" evidence="6">
    <location>
        <begin position="79"/>
        <end position="98"/>
    </location>
</feature>
<evidence type="ECO:0000256" key="2">
    <source>
        <dbReference type="ARBA" id="ARBA00022448"/>
    </source>
</evidence>
<keyword evidence="3 6" id="KW-0812">Transmembrane</keyword>